<keyword evidence="3 7" id="KW-0812">Transmembrane</keyword>
<evidence type="ECO:0000256" key="2">
    <source>
        <dbReference type="ARBA" id="ARBA00009530"/>
    </source>
</evidence>
<dbReference type="InterPro" id="IPR000612">
    <property type="entry name" value="PMP3"/>
</dbReference>
<keyword evidence="5 7" id="KW-0472">Membrane</keyword>
<dbReference type="AlphaFoldDB" id="A0A3G2S288"/>
<dbReference type="Pfam" id="PF01679">
    <property type="entry name" value="Pmp3"/>
    <property type="match status" value="1"/>
</dbReference>
<dbReference type="PANTHER" id="PTHR21659">
    <property type="entry name" value="HYDROPHOBIC PROTEIN RCI2 LOW TEMPERATURE AND SALT RESPONSIVE PROTEIN LTI6 -RELATED"/>
    <property type="match status" value="1"/>
</dbReference>
<comment type="similarity">
    <text evidence="2">Belongs to the UPF0057 (PMP3) family.</text>
</comment>
<evidence type="ECO:0000256" key="4">
    <source>
        <dbReference type="ARBA" id="ARBA00022989"/>
    </source>
</evidence>
<dbReference type="GO" id="GO:0016020">
    <property type="term" value="C:membrane"/>
    <property type="evidence" value="ECO:0007669"/>
    <property type="project" value="UniProtKB-SubCell"/>
</dbReference>
<name>A0A3G2S288_MALR7</name>
<feature type="region of interest" description="Disordered" evidence="6">
    <location>
        <begin position="145"/>
        <end position="185"/>
    </location>
</feature>
<protein>
    <submittedName>
        <fullName evidence="8">Plasma membrane proteolipid 3</fullName>
    </submittedName>
</protein>
<dbReference type="PANTHER" id="PTHR21659:SF112">
    <property type="entry name" value="PROTEIN SNA2-RELATED"/>
    <property type="match status" value="1"/>
</dbReference>
<evidence type="ECO:0000313" key="8">
    <source>
        <dbReference type="EMBL" id="AYO41412.1"/>
    </source>
</evidence>
<accession>A0A3G2S288</accession>
<evidence type="ECO:0000256" key="5">
    <source>
        <dbReference type="ARBA" id="ARBA00023136"/>
    </source>
</evidence>
<dbReference type="Proteomes" id="UP000269793">
    <property type="component" value="Chromosome I"/>
</dbReference>
<feature type="compositionally biased region" description="Low complexity" evidence="6">
    <location>
        <begin position="268"/>
        <end position="286"/>
    </location>
</feature>
<evidence type="ECO:0000256" key="3">
    <source>
        <dbReference type="ARBA" id="ARBA00022692"/>
    </source>
</evidence>
<dbReference type="PROSITE" id="PS01309">
    <property type="entry name" value="UPF0057"/>
    <property type="match status" value="1"/>
</dbReference>
<gene>
    <name evidence="8" type="primary">PMP3</name>
    <name evidence="8" type="ORF">DNF11_0462</name>
</gene>
<feature type="transmembrane region" description="Helical" evidence="7">
    <location>
        <begin position="20"/>
        <end position="41"/>
    </location>
</feature>
<evidence type="ECO:0000256" key="7">
    <source>
        <dbReference type="SAM" id="Phobius"/>
    </source>
</evidence>
<sequence>MALFGLTGNRRELKPTKRHVFLFFIILFSILVPPLAVFIRFGICFDFFVNILLTVAGYIPGHLHNFFIQRVRDNSRRPDRTPKWLKRAGLVDDTRGGSSNRQWADRYINTSRPTQYDDEGRAYYLYEDDDDETVEMSDPHALVEPDRFINDGPSRHRSAIRPKASASSLMQQSTYDTMPSSTKNHSIKSRTMRFFGLRSGPPRTQSNARDDPLTRRYMEGRSTFDYDDEDWPPMDRELQRRTARDANDPEYDDWDRELMGLSTRSNYPPVRASRRAASNAPAAPKATEIDDEPTRDILEYEHTF</sequence>
<comment type="subcellular location">
    <subcellularLocation>
        <location evidence="1">Membrane</location>
    </subcellularLocation>
</comment>
<feature type="compositionally biased region" description="Polar residues" evidence="6">
    <location>
        <begin position="165"/>
        <end position="184"/>
    </location>
</feature>
<organism evidence="8 9">
    <name type="scientific">Malassezia restricta (strain ATCC 96810 / NBRC 103918 / CBS 7877)</name>
    <name type="common">Seborrheic dermatitis infection agent</name>
    <dbReference type="NCBI Taxonomy" id="425264"/>
    <lineage>
        <taxon>Eukaryota</taxon>
        <taxon>Fungi</taxon>
        <taxon>Dikarya</taxon>
        <taxon>Basidiomycota</taxon>
        <taxon>Ustilaginomycotina</taxon>
        <taxon>Malasseziomycetes</taxon>
        <taxon>Malasseziales</taxon>
        <taxon>Malasseziaceae</taxon>
        <taxon>Malassezia</taxon>
    </lineage>
</organism>
<evidence type="ECO:0000313" key="9">
    <source>
        <dbReference type="Proteomes" id="UP000269793"/>
    </source>
</evidence>
<feature type="transmembrane region" description="Helical" evidence="7">
    <location>
        <begin position="47"/>
        <end position="68"/>
    </location>
</feature>
<evidence type="ECO:0000256" key="1">
    <source>
        <dbReference type="ARBA" id="ARBA00004370"/>
    </source>
</evidence>
<dbReference type="OrthoDB" id="2152119at2759"/>
<feature type="region of interest" description="Disordered" evidence="6">
    <location>
        <begin position="224"/>
        <end position="304"/>
    </location>
</feature>
<proteinExistence type="inferred from homology"/>
<evidence type="ECO:0000256" key="6">
    <source>
        <dbReference type="SAM" id="MobiDB-lite"/>
    </source>
</evidence>
<feature type="compositionally biased region" description="Basic and acidic residues" evidence="6">
    <location>
        <begin position="292"/>
        <end position="304"/>
    </location>
</feature>
<feature type="compositionally biased region" description="Basic and acidic residues" evidence="6">
    <location>
        <begin position="233"/>
        <end position="247"/>
    </location>
</feature>
<dbReference type="EMBL" id="CP033148">
    <property type="protein sequence ID" value="AYO41412.1"/>
    <property type="molecule type" value="Genomic_DNA"/>
</dbReference>
<keyword evidence="9" id="KW-1185">Reference proteome</keyword>
<dbReference type="VEuPathDB" id="FungiDB:DNF11_0462"/>
<reference evidence="8 9" key="1">
    <citation type="submission" date="2018-10" db="EMBL/GenBank/DDBJ databases">
        <title>Complete genome sequence of Malassezia restricta CBS 7877.</title>
        <authorList>
            <person name="Morand S.C."/>
            <person name="Bertignac M."/>
            <person name="Iltis A."/>
            <person name="Kolder I."/>
            <person name="Pirovano W."/>
            <person name="Jourdain R."/>
            <person name="Clavaud C."/>
        </authorList>
    </citation>
    <scope>NUCLEOTIDE SEQUENCE [LARGE SCALE GENOMIC DNA]</scope>
    <source>
        <strain evidence="8 9">CBS 7877</strain>
    </source>
</reference>
<keyword evidence="4 7" id="KW-1133">Transmembrane helix</keyword>